<evidence type="ECO:0000256" key="7">
    <source>
        <dbReference type="ARBA" id="ARBA00022989"/>
    </source>
</evidence>
<protein>
    <submittedName>
        <fullName evidence="10">Uncharacterized protein</fullName>
    </submittedName>
</protein>
<sequence>MINFYLNPILFALFVDIVLLLRRAKNISVYIKLVLIQILLAYMIFTLTRNKDPRFLMPVIPFIGLVMGSGVELATRIENEAKIASALMVCIVLGGALNVATFLRVIPQTEIYKNPDLIPISGGSLYLSGNYWSFNLDTTEEEWEINRILSTVEELGGDNGILYILSNNPIIVYPLKYRALINGSDLKVVKPNTSQLIPLVFSADYVLYTTSEYYSARWKVKYSTLARKLFITYNNITGVFVPIEKFEFPDGTIGILYRHEKDETLFSNISKENVRVMCKKENVTFEGKIQLTVICVYWIEGISLIEYRWKVLKGIGTDYTIFVHLTDENGNTLFQMDHKPCNGLCPTSKWKPGNHRGSILLPSPGCYRIRLGFWDPTNRVRVSVKDKDKNDGHNRAVVGQLCYKATTIIDLR</sequence>
<feature type="transmembrane region" description="Helical" evidence="9">
    <location>
        <begin position="29"/>
        <end position="49"/>
    </location>
</feature>
<keyword evidence="5 9" id="KW-0812">Transmembrane</keyword>
<feature type="transmembrane region" description="Helical" evidence="9">
    <location>
        <begin position="6"/>
        <end position="22"/>
    </location>
</feature>
<reference evidence="11" key="1">
    <citation type="journal article" date="2016" name="Syst. Appl. Microbiol.">
        <title>Thermococcus piezophilus sp. nov., a novel hyperthermophilic and piezophilic archaeon with a broad pressure range for growth, isolated from a deepest hydrothermal vent at the Mid-Cayman Rise.</title>
        <authorList>
            <person name="Dalmasso C."/>
            <person name="Oger P."/>
            <person name="Selva G."/>
            <person name="Courtine D."/>
            <person name="L'Haridon S."/>
            <person name="Garlaschelli A."/>
            <person name="Roussel E."/>
            <person name="Miyazaki J."/>
            <person name="Reveillaud J."/>
            <person name="Jebbar M."/>
            <person name="Takai K."/>
            <person name="Maignien L."/>
            <person name="Alain K."/>
        </authorList>
    </citation>
    <scope>NUCLEOTIDE SEQUENCE [LARGE SCALE GENOMIC DNA]</scope>
    <source>
        <strain evidence="11">CDGS</strain>
    </source>
</reference>
<evidence type="ECO:0000256" key="6">
    <source>
        <dbReference type="ARBA" id="ARBA00022824"/>
    </source>
</evidence>
<evidence type="ECO:0000256" key="5">
    <source>
        <dbReference type="ARBA" id="ARBA00022692"/>
    </source>
</evidence>
<evidence type="ECO:0000256" key="4">
    <source>
        <dbReference type="ARBA" id="ARBA00022679"/>
    </source>
</evidence>
<keyword evidence="11" id="KW-1185">Reference proteome</keyword>
<feature type="transmembrane region" description="Helical" evidence="9">
    <location>
        <begin position="55"/>
        <end position="74"/>
    </location>
</feature>
<keyword evidence="4" id="KW-0808">Transferase</keyword>
<name>A0A172WFX4_9EURY</name>
<comment type="subcellular location">
    <subcellularLocation>
        <location evidence="1">Endomembrane system</location>
        <topology evidence="1">Multi-pass membrane protein</topology>
    </subcellularLocation>
    <subcellularLocation>
        <location evidence="2">Endoplasmic reticulum membrane</location>
    </subcellularLocation>
</comment>
<dbReference type="EMBL" id="CP015520">
    <property type="protein sequence ID" value="ANF22255.1"/>
    <property type="molecule type" value="Genomic_DNA"/>
</dbReference>
<evidence type="ECO:0000256" key="1">
    <source>
        <dbReference type="ARBA" id="ARBA00004127"/>
    </source>
</evidence>
<evidence type="ECO:0000256" key="3">
    <source>
        <dbReference type="ARBA" id="ARBA00022676"/>
    </source>
</evidence>
<evidence type="ECO:0000256" key="8">
    <source>
        <dbReference type="ARBA" id="ARBA00023136"/>
    </source>
</evidence>
<keyword evidence="8 9" id="KW-0472">Membrane</keyword>
<dbReference type="Pfam" id="PF03901">
    <property type="entry name" value="Glyco_transf_22"/>
    <property type="match status" value="1"/>
</dbReference>
<dbReference type="STRING" id="1712654.A7C91_02960"/>
<keyword evidence="3" id="KW-0328">Glycosyltransferase</keyword>
<evidence type="ECO:0000256" key="9">
    <source>
        <dbReference type="SAM" id="Phobius"/>
    </source>
</evidence>
<keyword evidence="6" id="KW-0256">Endoplasmic reticulum</keyword>
<dbReference type="Proteomes" id="UP000076969">
    <property type="component" value="Chromosome"/>
</dbReference>
<dbReference type="InterPro" id="IPR005599">
    <property type="entry name" value="GPI_mannosylTrfase"/>
</dbReference>
<dbReference type="GO" id="GO:0016757">
    <property type="term" value="F:glycosyltransferase activity"/>
    <property type="evidence" value="ECO:0007669"/>
    <property type="project" value="UniProtKB-KW"/>
</dbReference>
<dbReference type="AlphaFoldDB" id="A0A172WFX4"/>
<accession>A0A172WFX4</accession>
<evidence type="ECO:0000313" key="11">
    <source>
        <dbReference type="Proteomes" id="UP000076969"/>
    </source>
</evidence>
<feature type="transmembrane region" description="Helical" evidence="9">
    <location>
        <begin position="86"/>
        <end position="106"/>
    </location>
</feature>
<dbReference type="GeneID" id="28495120"/>
<keyword evidence="7 9" id="KW-1133">Transmembrane helix</keyword>
<dbReference type="GO" id="GO:0012505">
    <property type="term" value="C:endomembrane system"/>
    <property type="evidence" value="ECO:0007669"/>
    <property type="project" value="UniProtKB-SubCell"/>
</dbReference>
<proteinExistence type="predicted"/>
<dbReference type="RefSeq" id="WP_068664772.1">
    <property type="nucleotide sequence ID" value="NZ_CP015520.1"/>
</dbReference>
<organism evidence="10 11">
    <name type="scientific">Thermococcus piezophilus</name>
    <dbReference type="NCBI Taxonomy" id="1712654"/>
    <lineage>
        <taxon>Archaea</taxon>
        <taxon>Methanobacteriati</taxon>
        <taxon>Methanobacteriota</taxon>
        <taxon>Thermococci</taxon>
        <taxon>Thermococcales</taxon>
        <taxon>Thermococcaceae</taxon>
        <taxon>Thermococcus</taxon>
    </lineage>
</organism>
<evidence type="ECO:0000313" key="10">
    <source>
        <dbReference type="EMBL" id="ANF22255.1"/>
    </source>
</evidence>
<dbReference type="KEGG" id="tpie:A7C91_02960"/>
<gene>
    <name evidence="10" type="ORF">A7C91_02960</name>
</gene>
<evidence type="ECO:0000256" key="2">
    <source>
        <dbReference type="ARBA" id="ARBA00004586"/>
    </source>
</evidence>